<comment type="function">
    <text evidence="10">With NUS1, forms the dehydrodolichyl diphosphate synthase (DDS) complex, an essential component of the dolichol monophosphate (Dol-P) biosynthetic machinery. Adds multiple copies of isopentenyl pyrophosphate (IPP) to farnesyl pyrophosphate (FPP) to produce dehydrodolichyl diphosphate (Dedol-PP), a precursor of dolichol which is utilized as a sugar carrier in protein glycosylation in the endoplasmic reticulum (ER).</text>
</comment>
<evidence type="ECO:0000256" key="4">
    <source>
        <dbReference type="ARBA" id="ARBA00005432"/>
    </source>
</evidence>
<dbReference type="HOGENOM" id="CLU_038505_0_4_1"/>
<evidence type="ECO:0000256" key="3">
    <source>
        <dbReference type="ARBA" id="ARBA00004922"/>
    </source>
</evidence>
<reference evidence="13 15" key="2">
    <citation type="journal article" date="2013" name="Nature">
        <title>Insights into bilaterian evolution from three spiralian genomes.</title>
        <authorList>
            <person name="Simakov O."/>
            <person name="Marletaz F."/>
            <person name="Cho S.J."/>
            <person name="Edsinger-Gonzales E."/>
            <person name="Havlak P."/>
            <person name="Hellsten U."/>
            <person name="Kuo D.H."/>
            <person name="Larsson T."/>
            <person name="Lv J."/>
            <person name="Arendt D."/>
            <person name="Savage R."/>
            <person name="Osoegawa K."/>
            <person name="de Jong P."/>
            <person name="Grimwood J."/>
            <person name="Chapman J.A."/>
            <person name="Shapiro H."/>
            <person name="Aerts A."/>
            <person name="Otillar R.P."/>
            <person name="Terry A.Y."/>
            <person name="Boore J.L."/>
            <person name="Grigoriev I.V."/>
            <person name="Lindberg D.R."/>
            <person name="Seaver E.C."/>
            <person name="Weisblat D.A."/>
            <person name="Putnam N.H."/>
            <person name="Rokhsar D.S."/>
        </authorList>
    </citation>
    <scope>NUCLEOTIDE SEQUENCE</scope>
</reference>
<dbReference type="InterPro" id="IPR001441">
    <property type="entry name" value="UPP_synth-like"/>
</dbReference>
<proteinExistence type="inferred from homology"/>
<dbReference type="CTD" id="20213365"/>
<keyword evidence="7" id="KW-0460">Magnesium</keyword>
<comment type="subunit">
    <text evidence="11">Forms an active dehydrodolichyl diphosphate synthase complex with NUS1.</text>
</comment>
<evidence type="ECO:0000313" key="13">
    <source>
        <dbReference type="EMBL" id="ESO13012.1"/>
    </source>
</evidence>
<reference evidence="15" key="1">
    <citation type="submission" date="2012-12" db="EMBL/GenBank/DDBJ databases">
        <authorList>
            <person name="Hellsten U."/>
            <person name="Grimwood J."/>
            <person name="Chapman J.A."/>
            <person name="Shapiro H."/>
            <person name="Aerts A."/>
            <person name="Otillar R.P."/>
            <person name="Terry A.Y."/>
            <person name="Boore J.L."/>
            <person name="Simakov O."/>
            <person name="Marletaz F."/>
            <person name="Cho S.-J."/>
            <person name="Edsinger-Gonzales E."/>
            <person name="Havlak P."/>
            <person name="Kuo D.-H."/>
            <person name="Larsson T."/>
            <person name="Lv J."/>
            <person name="Arendt D."/>
            <person name="Savage R."/>
            <person name="Osoegawa K."/>
            <person name="de Jong P."/>
            <person name="Lindberg D.R."/>
            <person name="Seaver E.C."/>
            <person name="Weisblat D.A."/>
            <person name="Putnam N.H."/>
            <person name="Grigoriev I.V."/>
            <person name="Rokhsar D.S."/>
        </authorList>
    </citation>
    <scope>NUCLEOTIDE SEQUENCE</scope>
</reference>
<keyword evidence="15" id="KW-1185">Reference proteome</keyword>
<evidence type="ECO:0000256" key="9">
    <source>
        <dbReference type="ARBA" id="ARBA00047353"/>
    </source>
</evidence>
<dbReference type="OMA" id="FDRRDLW"/>
<dbReference type="GO" id="GO:0005789">
    <property type="term" value="C:endoplasmic reticulum membrane"/>
    <property type="evidence" value="ECO:0007669"/>
    <property type="project" value="UniProtKB-SubCell"/>
</dbReference>
<dbReference type="RefSeq" id="XP_009009732.1">
    <property type="nucleotide sequence ID" value="XM_009011484.1"/>
</dbReference>
<gene>
    <name evidence="14" type="primary">20213365</name>
    <name evidence="13" type="ORF">HELRODRAFT_62512</name>
</gene>
<evidence type="ECO:0000256" key="1">
    <source>
        <dbReference type="ARBA" id="ARBA00001946"/>
    </source>
</evidence>
<dbReference type="Pfam" id="PF01255">
    <property type="entry name" value="Prenyltransf"/>
    <property type="match status" value="1"/>
</dbReference>
<comment type="catalytic activity">
    <reaction evidence="9">
        <text>n isopentenyl diphosphate + (2E,6E)-farnesyl diphosphate = a di-trans,poly-cis-polyprenyl diphosphate + n diphosphate</text>
        <dbReference type="Rhea" id="RHEA:53008"/>
        <dbReference type="Rhea" id="RHEA-COMP:19494"/>
        <dbReference type="ChEBI" id="CHEBI:33019"/>
        <dbReference type="ChEBI" id="CHEBI:128769"/>
        <dbReference type="ChEBI" id="CHEBI:136960"/>
        <dbReference type="ChEBI" id="CHEBI:175763"/>
        <dbReference type="EC" id="2.5.1.87"/>
    </reaction>
</comment>
<dbReference type="PANTHER" id="PTHR10291">
    <property type="entry name" value="DEHYDRODOLICHYL DIPHOSPHATE SYNTHASE FAMILY MEMBER"/>
    <property type="match status" value="1"/>
</dbReference>
<keyword evidence="8" id="KW-0472">Membrane</keyword>
<sequence>MSTWIREDAKRKKSWIQSLCESVLKSGYVPKHVAVIMDGNRRYADKNNYKRSVGHLLGFNKVTETLEWCMGLGINEVTLYAFSLENFKRSKEEIDGLMELARQKFTALLAEKELISKHGLCLRIIGNMDYLPIDIQQLFAEGIHSTKDNNKAFLNICCAYTSREEMTNTMVQIVRGVSKGLIKQSDIDEDLFEKCLYTRHSTEPDLVIRTSGEVRLSDFLLWQSSYSFLSFTKVLWPEYSWCHFYSGIYYFQRNYQAIKVGWLVGWLSSRLIGWLSG</sequence>
<keyword evidence="5 12" id="KW-0808">Transferase</keyword>
<dbReference type="EnsemblMetazoa" id="HelroT62512">
    <property type="protein sequence ID" value="HelroP62512"/>
    <property type="gene ID" value="HelroG62512"/>
</dbReference>
<dbReference type="GO" id="GO:1904423">
    <property type="term" value="C:dehydrodolichyl diphosphate synthase complex"/>
    <property type="evidence" value="ECO:0000318"/>
    <property type="project" value="GO_Central"/>
</dbReference>
<dbReference type="InParanoid" id="T1FX17"/>
<name>T1FX17_HELRO</name>
<evidence type="ECO:0000313" key="14">
    <source>
        <dbReference type="EnsemblMetazoa" id="HelroP62512"/>
    </source>
</evidence>
<dbReference type="HAMAP" id="MF_01139">
    <property type="entry name" value="ISPT"/>
    <property type="match status" value="1"/>
</dbReference>
<dbReference type="PROSITE" id="PS01066">
    <property type="entry name" value="UPP_SYNTHASE"/>
    <property type="match status" value="1"/>
</dbReference>
<comment type="cofactor">
    <cofactor evidence="1">
        <name>Mg(2+)</name>
        <dbReference type="ChEBI" id="CHEBI:18420"/>
    </cofactor>
</comment>
<dbReference type="SUPFAM" id="SSF64005">
    <property type="entry name" value="Undecaprenyl diphosphate synthase"/>
    <property type="match status" value="1"/>
</dbReference>
<keyword evidence="6" id="KW-0256">Endoplasmic reticulum</keyword>
<comment type="pathway">
    <text evidence="3">Protein modification; protein glycosylation.</text>
</comment>
<dbReference type="Gene3D" id="3.40.1180.10">
    <property type="entry name" value="Decaprenyl diphosphate synthase-like"/>
    <property type="match status" value="1"/>
</dbReference>
<dbReference type="AlphaFoldDB" id="T1FX17"/>
<evidence type="ECO:0000256" key="2">
    <source>
        <dbReference type="ARBA" id="ARBA00004406"/>
    </source>
</evidence>
<dbReference type="InterPro" id="IPR018520">
    <property type="entry name" value="UPP_synth-like_CS"/>
</dbReference>
<dbReference type="STRING" id="6412.T1FX17"/>
<dbReference type="KEGG" id="hro:HELRODRAFT_62512"/>
<dbReference type="GeneID" id="20213365"/>
<accession>T1FX17</accession>
<organism evidence="14 15">
    <name type="scientific">Helobdella robusta</name>
    <name type="common">Californian leech</name>
    <dbReference type="NCBI Taxonomy" id="6412"/>
    <lineage>
        <taxon>Eukaryota</taxon>
        <taxon>Metazoa</taxon>
        <taxon>Spiralia</taxon>
        <taxon>Lophotrochozoa</taxon>
        <taxon>Annelida</taxon>
        <taxon>Clitellata</taxon>
        <taxon>Hirudinea</taxon>
        <taxon>Rhynchobdellida</taxon>
        <taxon>Glossiphoniidae</taxon>
        <taxon>Helobdella</taxon>
    </lineage>
</organism>
<dbReference type="GO" id="GO:0045547">
    <property type="term" value="F:ditrans,polycis-polyprenyl diphosphate synthase [(2E,6E)-farnesyl diphosphate specific] activity"/>
    <property type="evidence" value="ECO:0007669"/>
    <property type="project" value="UniProtKB-EC"/>
</dbReference>
<dbReference type="GO" id="GO:0005783">
    <property type="term" value="C:endoplasmic reticulum"/>
    <property type="evidence" value="ECO:0000318"/>
    <property type="project" value="GO_Central"/>
</dbReference>
<dbReference type="EMBL" id="AMQM01000284">
    <property type="status" value="NOT_ANNOTATED_CDS"/>
    <property type="molecule type" value="Genomic_DNA"/>
</dbReference>
<evidence type="ECO:0000256" key="5">
    <source>
        <dbReference type="ARBA" id="ARBA00022679"/>
    </source>
</evidence>
<evidence type="ECO:0000256" key="7">
    <source>
        <dbReference type="ARBA" id="ARBA00022842"/>
    </source>
</evidence>
<evidence type="ECO:0000256" key="12">
    <source>
        <dbReference type="RuleBase" id="RU363018"/>
    </source>
</evidence>
<dbReference type="FunFam" id="3.40.1180.10:FF:000002">
    <property type="entry name" value="Alkyl transferase"/>
    <property type="match status" value="1"/>
</dbReference>
<dbReference type="EC" id="2.5.1.-" evidence="12"/>
<evidence type="ECO:0000256" key="6">
    <source>
        <dbReference type="ARBA" id="ARBA00022824"/>
    </source>
</evidence>
<dbReference type="PANTHER" id="PTHR10291:SF43">
    <property type="entry name" value="DEHYDRODOLICHYL DIPHOSPHATE SYNTHASE COMPLEX SUBUNIT DHDDS"/>
    <property type="match status" value="1"/>
</dbReference>
<evidence type="ECO:0000313" key="15">
    <source>
        <dbReference type="Proteomes" id="UP000015101"/>
    </source>
</evidence>
<dbReference type="eggNOG" id="KOG1602">
    <property type="taxonomic scope" value="Eukaryota"/>
</dbReference>
<dbReference type="InterPro" id="IPR036424">
    <property type="entry name" value="UPP_synth-like_sf"/>
</dbReference>
<evidence type="ECO:0000256" key="11">
    <source>
        <dbReference type="ARBA" id="ARBA00064670"/>
    </source>
</evidence>
<evidence type="ECO:0000256" key="8">
    <source>
        <dbReference type="ARBA" id="ARBA00023136"/>
    </source>
</evidence>
<comment type="subcellular location">
    <subcellularLocation>
        <location evidence="2">Endoplasmic reticulum membrane</location>
        <topology evidence="2">Peripheral membrane protein</topology>
    </subcellularLocation>
</comment>
<dbReference type="GO" id="GO:0016094">
    <property type="term" value="P:polyprenol biosynthetic process"/>
    <property type="evidence" value="ECO:0000318"/>
    <property type="project" value="GO_Central"/>
</dbReference>
<protein>
    <recommendedName>
        <fullName evidence="12">Alkyl transferase</fullName>
        <ecNumber evidence="12">2.5.1.-</ecNumber>
    </recommendedName>
</protein>
<dbReference type="EMBL" id="KB095811">
    <property type="protein sequence ID" value="ESO13012.1"/>
    <property type="molecule type" value="Genomic_DNA"/>
</dbReference>
<reference evidence="14" key="3">
    <citation type="submission" date="2015-06" db="UniProtKB">
        <authorList>
            <consortium name="EnsemblMetazoa"/>
        </authorList>
    </citation>
    <scope>IDENTIFICATION</scope>
</reference>
<dbReference type="OrthoDB" id="4173905at2759"/>
<dbReference type="CDD" id="cd00475">
    <property type="entry name" value="Cis_IPPS"/>
    <property type="match status" value="1"/>
</dbReference>
<evidence type="ECO:0000256" key="10">
    <source>
        <dbReference type="ARBA" id="ARBA00058504"/>
    </source>
</evidence>
<comment type="similarity">
    <text evidence="4 12">Belongs to the UPP synthase family.</text>
</comment>
<dbReference type="NCBIfam" id="TIGR00055">
    <property type="entry name" value="uppS"/>
    <property type="match status" value="1"/>
</dbReference>
<dbReference type="Proteomes" id="UP000015101">
    <property type="component" value="Unassembled WGS sequence"/>
</dbReference>
<dbReference type="FunCoup" id="T1FX17">
    <property type="interactions" value="1037"/>
</dbReference>